<reference evidence="3 4" key="1">
    <citation type="journal article" date="2013" name="Int. J. Syst. Evol. Microbiol.">
        <title>Roseomonas aerophila sp. nov., isolated from air.</title>
        <authorList>
            <person name="Kim S.J."/>
            <person name="Weon H.Y."/>
            <person name="Ahn J.H."/>
            <person name="Hong S.B."/>
            <person name="Seok S.J."/>
            <person name="Whang K.S."/>
            <person name="Kwon S.W."/>
        </authorList>
    </citation>
    <scope>NUCLEOTIDE SEQUENCE [LARGE SCALE GENOMIC DNA]</scope>
    <source>
        <strain evidence="3 4">NBRC 108923</strain>
    </source>
</reference>
<dbReference type="Proteomes" id="UP000626026">
    <property type="component" value="Unassembled WGS sequence"/>
</dbReference>
<sequence length="117" mass="12034">MKKILMLGAGLVMLGATGVAMAQAPQPPAGGPPQVEGPAPRTEARGPGERGPGERGLHRGPGMHGPHRFGPPSKAASFSIQHGDTRIRIRCAENEPMQACVNAASALLDKVSATPSR</sequence>
<feature type="signal peptide" evidence="2">
    <location>
        <begin position="1"/>
        <end position="22"/>
    </location>
</feature>
<dbReference type="RefSeq" id="WP_187784729.1">
    <property type="nucleotide sequence ID" value="NZ_JACTVA010000019.1"/>
</dbReference>
<evidence type="ECO:0000313" key="4">
    <source>
        <dbReference type="Proteomes" id="UP000626026"/>
    </source>
</evidence>
<name>A0ABR7RLU7_9PROT</name>
<feature type="compositionally biased region" description="Low complexity" evidence="1">
    <location>
        <begin position="32"/>
        <end position="41"/>
    </location>
</feature>
<accession>A0ABR7RLU7</accession>
<evidence type="ECO:0000256" key="2">
    <source>
        <dbReference type="SAM" id="SignalP"/>
    </source>
</evidence>
<feature type="region of interest" description="Disordered" evidence="1">
    <location>
        <begin position="22"/>
        <end position="81"/>
    </location>
</feature>
<evidence type="ECO:0000256" key="1">
    <source>
        <dbReference type="SAM" id="MobiDB-lite"/>
    </source>
</evidence>
<feature type="chain" id="PRO_5046422547" evidence="2">
    <location>
        <begin position="23"/>
        <end position="117"/>
    </location>
</feature>
<proteinExistence type="predicted"/>
<organism evidence="3 4">
    <name type="scientific">Teichococcus aerophilus</name>
    <dbReference type="NCBI Taxonomy" id="1224513"/>
    <lineage>
        <taxon>Bacteria</taxon>
        <taxon>Pseudomonadati</taxon>
        <taxon>Pseudomonadota</taxon>
        <taxon>Alphaproteobacteria</taxon>
        <taxon>Acetobacterales</taxon>
        <taxon>Roseomonadaceae</taxon>
        <taxon>Roseomonas</taxon>
    </lineage>
</organism>
<keyword evidence="4" id="KW-1185">Reference proteome</keyword>
<comment type="caution">
    <text evidence="3">The sequence shown here is derived from an EMBL/GenBank/DDBJ whole genome shotgun (WGS) entry which is preliminary data.</text>
</comment>
<feature type="compositionally biased region" description="Basic and acidic residues" evidence="1">
    <location>
        <begin position="42"/>
        <end position="57"/>
    </location>
</feature>
<keyword evidence="2" id="KW-0732">Signal</keyword>
<evidence type="ECO:0000313" key="3">
    <source>
        <dbReference type="EMBL" id="MBC9207561.1"/>
    </source>
</evidence>
<gene>
    <name evidence="3" type="ORF">IBL26_12015</name>
</gene>
<protein>
    <submittedName>
        <fullName evidence="3">Uncharacterized protein</fullName>
    </submittedName>
</protein>
<dbReference type="EMBL" id="JACTVA010000019">
    <property type="protein sequence ID" value="MBC9207561.1"/>
    <property type="molecule type" value="Genomic_DNA"/>
</dbReference>